<organism evidence="1 2">
    <name type="scientific">Virgibacillus byunsanensis</name>
    <dbReference type="NCBI Taxonomy" id="570945"/>
    <lineage>
        <taxon>Bacteria</taxon>
        <taxon>Bacillati</taxon>
        <taxon>Bacillota</taxon>
        <taxon>Bacilli</taxon>
        <taxon>Bacillales</taxon>
        <taxon>Bacillaceae</taxon>
        <taxon>Virgibacillus</taxon>
    </lineage>
</organism>
<dbReference type="CDD" id="cd06558">
    <property type="entry name" value="crotonase-like"/>
    <property type="match status" value="1"/>
</dbReference>
<dbReference type="Pfam" id="PF00378">
    <property type="entry name" value="ECH_1"/>
    <property type="match status" value="1"/>
</dbReference>
<sequence>MELVKYQTHDKGYGILQLNRPDKRNAVSVEMVDALKNSLKEAKQSSVTFLVITGAGNDMFCAGGDLQDLHGSLTRDEAFQTLYPMKEVIYEIASFPVPTICLLNGDALGGGCEIATACDIRVAKDNTRFGFVQSKLGIIPGWGGGTLLYEKVHTNFALCWLLEAEVYDASFLMDRGWLHKVVTTEEFYDQDKLLKPYLSKSLEQMKILKSQYNKKLSMLGLSAQMDEEVRNCSLLWDSEEHIEALNQFYKRK</sequence>
<dbReference type="InterPro" id="IPR001753">
    <property type="entry name" value="Enoyl-CoA_hydra/iso"/>
</dbReference>
<keyword evidence="2" id="KW-1185">Reference proteome</keyword>
<dbReference type="PANTHER" id="PTHR11941:SF54">
    <property type="entry name" value="ENOYL-COA HYDRATASE, MITOCHONDRIAL"/>
    <property type="match status" value="1"/>
</dbReference>
<accession>A0ABW3LM48</accession>
<dbReference type="SUPFAM" id="SSF52096">
    <property type="entry name" value="ClpP/crotonase"/>
    <property type="match status" value="1"/>
</dbReference>
<name>A0ABW3LM48_9BACI</name>
<dbReference type="InterPro" id="IPR029045">
    <property type="entry name" value="ClpP/crotonase-like_dom_sf"/>
</dbReference>
<evidence type="ECO:0000313" key="1">
    <source>
        <dbReference type="EMBL" id="MFD1038767.1"/>
    </source>
</evidence>
<comment type="caution">
    <text evidence="1">The sequence shown here is derived from an EMBL/GenBank/DDBJ whole genome shotgun (WGS) entry which is preliminary data.</text>
</comment>
<dbReference type="Proteomes" id="UP001597040">
    <property type="component" value="Unassembled WGS sequence"/>
</dbReference>
<dbReference type="EMBL" id="JBHTKJ010000024">
    <property type="protein sequence ID" value="MFD1038767.1"/>
    <property type="molecule type" value="Genomic_DNA"/>
</dbReference>
<reference evidence="2" key="1">
    <citation type="journal article" date="2019" name="Int. J. Syst. Evol. Microbiol.">
        <title>The Global Catalogue of Microorganisms (GCM) 10K type strain sequencing project: providing services to taxonomists for standard genome sequencing and annotation.</title>
        <authorList>
            <consortium name="The Broad Institute Genomics Platform"/>
            <consortium name="The Broad Institute Genome Sequencing Center for Infectious Disease"/>
            <person name="Wu L."/>
            <person name="Ma J."/>
        </authorList>
    </citation>
    <scope>NUCLEOTIDE SEQUENCE [LARGE SCALE GENOMIC DNA]</scope>
    <source>
        <strain evidence="2">CCUG 56754</strain>
    </source>
</reference>
<dbReference type="RefSeq" id="WP_390362059.1">
    <property type="nucleotide sequence ID" value="NZ_JBHTKJ010000024.1"/>
</dbReference>
<dbReference type="PANTHER" id="PTHR11941">
    <property type="entry name" value="ENOYL-COA HYDRATASE-RELATED"/>
    <property type="match status" value="1"/>
</dbReference>
<evidence type="ECO:0000313" key="2">
    <source>
        <dbReference type="Proteomes" id="UP001597040"/>
    </source>
</evidence>
<dbReference type="Gene3D" id="3.90.226.10">
    <property type="entry name" value="2-enoyl-CoA Hydratase, Chain A, domain 1"/>
    <property type="match status" value="1"/>
</dbReference>
<protein>
    <submittedName>
        <fullName evidence="1">Enoyl-CoA hydratase/isomerase family protein</fullName>
    </submittedName>
</protein>
<gene>
    <name evidence="1" type="ORF">ACFQ3N_10245</name>
</gene>
<proteinExistence type="predicted"/>